<evidence type="ECO:0000256" key="3">
    <source>
        <dbReference type="ARBA" id="ARBA00022692"/>
    </source>
</evidence>
<dbReference type="AlphaFoldDB" id="A0AAN4UW16"/>
<dbReference type="PANTHER" id="PTHR30482:SF17">
    <property type="entry name" value="ABC TRANSPORTER ATP-BINDING PROTEIN"/>
    <property type="match status" value="1"/>
</dbReference>
<dbReference type="EMBL" id="BNAB01000031">
    <property type="protein sequence ID" value="GHE05999.1"/>
    <property type="molecule type" value="Genomic_DNA"/>
</dbReference>
<dbReference type="CDD" id="cd06581">
    <property type="entry name" value="TM_PBP1_LivM_like"/>
    <property type="match status" value="1"/>
</dbReference>
<feature type="transmembrane region" description="Helical" evidence="6">
    <location>
        <begin position="290"/>
        <end position="312"/>
    </location>
</feature>
<dbReference type="GO" id="GO:0005886">
    <property type="term" value="C:plasma membrane"/>
    <property type="evidence" value="ECO:0007669"/>
    <property type="project" value="UniProtKB-SubCell"/>
</dbReference>
<organism evidence="7 10">
    <name type="scientific">Allgaiera indica</name>
    <dbReference type="NCBI Taxonomy" id="765699"/>
    <lineage>
        <taxon>Bacteria</taxon>
        <taxon>Pseudomonadati</taxon>
        <taxon>Pseudomonadota</taxon>
        <taxon>Alphaproteobacteria</taxon>
        <taxon>Rhodobacterales</taxon>
        <taxon>Paracoccaceae</taxon>
        <taxon>Allgaiera</taxon>
    </lineage>
</organism>
<feature type="transmembrane region" description="Helical" evidence="6">
    <location>
        <begin position="207"/>
        <end position="233"/>
    </location>
</feature>
<evidence type="ECO:0000313" key="7">
    <source>
        <dbReference type="EMBL" id="GHE05999.1"/>
    </source>
</evidence>
<evidence type="ECO:0000256" key="6">
    <source>
        <dbReference type="SAM" id="Phobius"/>
    </source>
</evidence>
<keyword evidence="3 6" id="KW-0812">Transmembrane</keyword>
<dbReference type="PANTHER" id="PTHR30482">
    <property type="entry name" value="HIGH-AFFINITY BRANCHED-CHAIN AMINO ACID TRANSPORT SYSTEM PERMEASE"/>
    <property type="match status" value="1"/>
</dbReference>
<sequence length="318" mass="35032">MSGFDLRKQVPNVVVWLLLLTMPLWMNAVGGYTQLGTQVVVMGLAAMSLNFLLGYTGVLSFGHAAYFGLGAYGVGMTIRYLVPSTGIGMLVGTGVGALAAAIIGPMIVRLRGVYFAMVTIAFAQVFYFVAFRWNHVTGGDDGLTNWTREPINFGFATLHIEQDPVTFYYFVLAIFAVAVAVMALLLQSPFGRTLIAIRENERRTRFLGINVNFHIWASWLISCTFMALSGTLYALLNNFVDPRALYWTQSGVFVIMCVLGGMRSFWGPLVGAAIYVVLQDYLSSATPNWMSFIGLVFVVAVLFFPRGVLGIFRRKSVE</sequence>
<reference evidence="7" key="3">
    <citation type="submission" date="2023-06" db="EMBL/GenBank/DDBJ databases">
        <authorList>
            <person name="Sun Q."/>
            <person name="Zhou Y."/>
        </authorList>
    </citation>
    <scope>NUCLEOTIDE SEQUENCE</scope>
    <source>
        <strain evidence="7">CGMCC 1.10859</strain>
    </source>
</reference>
<evidence type="ECO:0000313" key="9">
    <source>
        <dbReference type="Proteomes" id="UP000199541"/>
    </source>
</evidence>
<comment type="subcellular location">
    <subcellularLocation>
        <location evidence="1">Cell membrane</location>
        <topology evidence="1">Multi-pass membrane protein</topology>
    </subcellularLocation>
</comment>
<gene>
    <name evidence="7" type="ORF">GCM10008024_38900</name>
    <name evidence="8" type="ORF">SAMN05444006_1326</name>
</gene>
<protein>
    <submittedName>
        <fullName evidence="8">Amino acid/amide ABC transporter membrane protein 2, HAAT family</fullName>
    </submittedName>
    <submittedName>
        <fullName evidence="7">Branched-chain amino acid ABC transporter permease</fullName>
    </submittedName>
</protein>
<keyword evidence="5 6" id="KW-0472">Membrane</keyword>
<dbReference type="Proteomes" id="UP000199541">
    <property type="component" value="Unassembled WGS sequence"/>
</dbReference>
<proteinExistence type="predicted"/>
<reference evidence="7" key="1">
    <citation type="journal article" date="2014" name="Int. J. Syst. Evol. Microbiol.">
        <title>Complete genome sequence of Corynebacterium casei LMG S-19264T (=DSM 44701T), isolated from a smear-ripened cheese.</title>
        <authorList>
            <consortium name="US DOE Joint Genome Institute (JGI-PGF)"/>
            <person name="Walter F."/>
            <person name="Albersmeier A."/>
            <person name="Kalinowski J."/>
            <person name="Ruckert C."/>
        </authorList>
    </citation>
    <scope>NUCLEOTIDE SEQUENCE</scope>
    <source>
        <strain evidence="7">CGMCC 1.10859</strain>
    </source>
</reference>
<dbReference type="InterPro" id="IPR043428">
    <property type="entry name" value="LivM-like"/>
</dbReference>
<evidence type="ECO:0000313" key="10">
    <source>
        <dbReference type="Proteomes" id="UP000634647"/>
    </source>
</evidence>
<keyword evidence="9" id="KW-1185">Reference proteome</keyword>
<evidence type="ECO:0000313" key="8">
    <source>
        <dbReference type="EMBL" id="SDX82590.1"/>
    </source>
</evidence>
<accession>A0AAN4UW16</accession>
<reference evidence="8 9" key="2">
    <citation type="submission" date="2016-10" db="EMBL/GenBank/DDBJ databases">
        <authorList>
            <person name="Varghese N."/>
            <person name="Submissions S."/>
        </authorList>
    </citation>
    <scope>NUCLEOTIDE SEQUENCE [LARGE SCALE GENOMIC DNA]</scope>
    <source>
        <strain evidence="8 9">DSM 24802</strain>
    </source>
</reference>
<feature type="transmembrane region" description="Helical" evidence="6">
    <location>
        <begin position="12"/>
        <end position="29"/>
    </location>
</feature>
<comment type="caution">
    <text evidence="7">The sequence shown here is derived from an EMBL/GenBank/DDBJ whole genome shotgun (WGS) entry which is preliminary data.</text>
</comment>
<keyword evidence="2" id="KW-1003">Cell membrane</keyword>
<feature type="transmembrane region" description="Helical" evidence="6">
    <location>
        <begin position="167"/>
        <end position="186"/>
    </location>
</feature>
<evidence type="ECO:0000256" key="5">
    <source>
        <dbReference type="ARBA" id="ARBA00023136"/>
    </source>
</evidence>
<dbReference type="GO" id="GO:0015658">
    <property type="term" value="F:branched-chain amino acid transmembrane transporter activity"/>
    <property type="evidence" value="ECO:0007669"/>
    <property type="project" value="InterPro"/>
</dbReference>
<name>A0AAN4UW16_9RHOB</name>
<evidence type="ECO:0000256" key="1">
    <source>
        <dbReference type="ARBA" id="ARBA00004651"/>
    </source>
</evidence>
<evidence type="ECO:0000256" key="2">
    <source>
        <dbReference type="ARBA" id="ARBA00022475"/>
    </source>
</evidence>
<feature type="transmembrane region" description="Helical" evidence="6">
    <location>
        <begin position="253"/>
        <end position="278"/>
    </location>
</feature>
<dbReference type="InterPro" id="IPR001851">
    <property type="entry name" value="ABC_transp_permease"/>
</dbReference>
<feature type="transmembrane region" description="Helical" evidence="6">
    <location>
        <begin position="88"/>
        <end position="108"/>
    </location>
</feature>
<feature type="transmembrane region" description="Helical" evidence="6">
    <location>
        <begin position="113"/>
        <end position="133"/>
    </location>
</feature>
<dbReference type="Pfam" id="PF02653">
    <property type="entry name" value="BPD_transp_2"/>
    <property type="match status" value="1"/>
</dbReference>
<dbReference type="EMBL" id="FNOB01000032">
    <property type="protein sequence ID" value="SDX82590.1"/>
    <property type="molecule type" value="Genomic_DNA"/>
</dbReference>
<dbReference type="Proteomes" id="UP000634647">
    <property type="component" value="Unassembled WGS sequence"/>
</dbReference>
<keyword evidence="4 6" id="KW-1133">Transmembrane helix</keyword>
<dbReference type="RefSeq" id="WP_092164196.1">
    <property type="nucleotide sequence ID" value="NZ_BNAB01000031.1"/>
</dbReference>
<evidence type="ECO:0000256" key="4">
    <source>
        <dbReference type="ARBA" id="ARBA00022989"/>
    </source>
</evidence>